<dbReference type="PANTHER" id="PTHR24052:SF12">
    <property type="entry name" value="PLATELET ENDOTHELIAL AGGREGATION RECEPTOR 1"/>
    <property type="match status" value="1"/>
</dbReference>
<dbReference type="SMART" id="SM00180">
    <property type="entry name" value="EGF_Lam"/>
    <property type="match status" value="5"/>
</dbReference>
<evidence type="ECO:0008006" key="19">
    <source>
        <dbReference type="Google" id="ProtNLM"/>
    </source>
</evidence>
<dbReference type="Gene3D" id="2.170.300.10">
    <property type="entry name" value="Tie2 ligand-binding domain superfamily"/>
    <property type="match status" value="3"/>
</dbReference>
<dbReference type="InterPro" id="IPR052485">
    <property type="entry name" value="MEGF_diff_regulators"/>
</dbReference>
<dbReference type="CDD" id="cd00055">
    <property type="entry name" value="EGF_Lam"/>
    <property type="match status" value="3"/>
</dbReference>
<dbReference type="PRINTS" id="PR00011">
    <property type="entry name" value="EGFLAMININ"/>
</dbReference>
<evidence type="ECO:0000256" key="13">
    <source>
        <dbReference type="SAM" id="MobiDB-lite"/>
    </source>
</evidence>
<dbReference type="PROSITE" id="PS50026">
    <property type="entry name" value="EGF_3"/>
    <property type="match status" value="2"/>
</dbReference>
<keyword evidence="6" id="KW-0677">Repeat</keyword>
<dbReference type="InterPro" id="IPR000742">
    <property type="entry name" value="EGF"/>
</dbReference>
<evidence type="ECO:0000256" key="9">
    <source>
        <dbReference type="ARBA" id="ARBA00023157"/>
    </source>
</evidence>
<keyword evidence="2" id="KW-1003">Cell membrane</keyword>
<reference evidence="17" key="1">
    <citation type="thesis" date="2021" institute="BYU ScholarsArchive" country="Provo, UT, USA">
        <title>Applications of and Algorithms for Genome Assembly and Genomic Analyses with an Emphasis on Marine Teleosts.</title>
        <authorList>
            <person name="Pickett B.D."/>
        </authorList>
    </citation>
    <scope>NUCLEOTIDE SEQUENCE</scope>
    <source>
        <strain evidence="17">HI-2016</strain>
    </source>
</reference>
<evidence type="ECO:0000256" key="1">
    <source>
        <dbReference type="ARBA" id="ARBA00004162"/>
    </source>
</evidence>
<proteinExistence type="inferred from homology"/>
<evidence type="ECO:0000256" key="6">
    <source>
        <dbReference type="ARBA" id="ARBA00022737"/>
    </source>
</evidence>
<evidence type="ECO:0000256" key="7">
    <source>
        <dbReference type="ARBA" id="ARBA00022989"/>
    </source>
</evidence>
<dbReference type="PROSITE" id="PS01186">
    <property type="entry name" value="EGF_2"/>
    <property type="match status" value="1"/>
</dbReference>
<accession>A0A8T2P6X8</accession>
<feature type="disulfide bond" evidence="12">
    <location>
        <begin position="403"/>
        <end position="412"/>
    </location>
</feature>
<feature type="transmembrane region" description="Helical" evidence="14">
    <location>
        <begin position="805"/>
        <end position="828"/>
    </location>
</feature>
<dbReference type="AlphaFoldDB" id="A0A8T2P6X8"/>
<dbReference type="Pfam" id="PF23301">
    <property type="entry name" value="EGF_PEAR1L"/>
    <property type="match status" value="1"/>
</dbReference>
<keyword evidence="7 14" id="KW-1133">Transmembrane helix</keyword>
<protein>
    <recommendedName>
        <fullName evidence="19">Platelet endothelial aggregation receptor 1</fullName>
    </recommendedName>
</protein>
<dbReference type="InterPro" id="IPR002049">
    <property type="entry name" value="LE_dom"/>
</dbReference>
<evidence type="ECO:0000256" key="5">
    <source>
        <dbReference type="ARBA" id="ARBA00022729"/>
    </source>
</evidence>
<dbReference type="Proteomes" id="UP000824540">
    <property type="component" value="Unassembled WGS sequence"/>
</dbReference>
<feature type="disulfide bond" evidence="12">
    <location>
        <begin position="492"/>
        <end position="501"/>
    </location>
</feature>
<evidence type="ECO:0000259" key="16">
    <source>
        <dbReference type="PROSITE" id="PS51041"/>
    </source>
</evidence>
<dbReference type="CDD" id="cd00054">
    <property type="entry name" value="EGF_CA"/>
    <property type="match status" value="1"/>
</dbReference>
<evidence type="ECO:0000256" key="8">
    <source>
        <dbReference type="ARBA" id="ARBA00023136"/>
    </source>
</evidence>
<feature type="domain" description="EGF-like" evidence="15">
    <location>
        <begin position="378"/>
        <end position="413"/>
    </location>
</feature>
<evidence type="ECO:0000313" key="17">
    <source>
        <dbReference type="EMBL" id="KAG9345288.1"/>
    </source>
</evidence>
<dbReference type="InterPro" id="IPR057138">
    <property type="entry name" value="EGF_PEAR1L-like"/>
</dbReference>
<evidence type="ECO:0000256" key="2">
    <source>
        <dbReference type="ARBA" id="ARBA00022475"/>
    </source>
</evidence>
<dbReference type="EMBL" id="JAFBMS010000018">
    <property type="protein sequence ID" value="KAG9345288.1"/>
    <property type="molecule type" value="Genomic_DNA"/>
</dbReference>
<feature type="region of interest" description="Disordered" evidence="13">
    <location>
        <begin position="874"/>
        <end position="893"/>
    </location>
</feature>
<evidence type="ECO:0000256" key="3">
    <source>
        <dbReference type="ARBA" id="ARBA00022536"/>
    </source>
</evidence>
<keyword evidence="10" id="KW-0325">Glycoprotein</keyword>
<keyword evidence="18" id="KW-1185">Reference proteome</keyword>
<comment type="caution">
    <text evidence="12">Lacks conserved residue(s) required for the propagation of feature annotation.</text>
</comment>
<dbReference type="FunFam" id="2.170.300.10:FF:000002">
    <property type="entry name" value="Multiple epidermal growth factor-like domains 10"/>
    <property type="match status" value="1"/>
</dbReference>
<feature type="compositionally biased region" description="Polar residues" evidence="13">
    <location>
        <begin position="874"/>
        <end position="892"/>
    </location>
</feature>
<keyword evidence="4 14" id="KW-0812">Transmembrane</keyword>
<feature type="domain" description="EGF-like" evidence="15">
    <location>
        <begin position="467"/>
        <end position="502"/>
    </location>
</feature>
<evidence type="ECO:0000256" key="14">
    <source>
        <dbReference type="SAM" id="Phobius"/>
    </source>
</evidence>
<dbReference type="Pfam" id="PF00053">
    <property type="entry name" value="EGF_laminin"/>
    <property type="match status" value="1"/>
</dbReference>
<evidence type="ECO:0000256" key="11">
    <source>
        <dbReference type="ARBA" id="ARBA00038377"/>
    </source>
</evidence>
<comment type="caution">
    <text evidence="17">The sequence shown here is derived from an EMBL/GenBank/DDBJ whole genome shotgun (WGS) entry which is preliminary data.</text>
</comment>
<dbReference type="OrthoDB" id="10268124at2759"/>
<dbReference type="PROSITE" id="PS51041">
    <property type="entry name" value="EMI"/>
    <property type="match status" value="1"/>
</dbReference>
<dbReference type="PROSITE" id="PS00022">
    <property type="entry name" value="EGF_1"/>
    <property type="match status" value="3"/>
</dbReference>
<name>A0A8T2P6X8_9TELE</name>
<feature type="domain" description="EMI" evidence="16">
    <location>
        <begin position="99"/>
        <end position="176"/>
    </location>
</feature>
<evidence type="ECO:0000256" key="10">
    <source>
        <dbReference type="ARBA" id="ARBA00023180"/>
    </source>
</evidence>
<evidence type="ECO:0000313" key="18">
    <source>
        <dbReference type="Proteomes" id="UP000824540"/>
    </source>
</evidence>
<keyword evidence="8 14" id="KW-0472">Membrane</keyword>
<comment type="subcellular location">
    <subcellularLocation>
        <location evidence="1">Cell membrane</location>
        <topology evidence="1">Single-pass membrane protein</topology>
    </subcellularLocation>
</comment>
<organism evidence="17 18">
    <name type="scientific">Albula glossodonta</name>
    <name type="common">roundjaw bonefish</name>
    <dbReference type="NCBI Taxonomy" id="121402"/>
    <lineage>
        <taxon>Eukaryota</taxon>
        <taxon>Metazoa</taxon>
        <taxon>Chordata</taxon>
        <taxon>Craniata</taxon>
        <taxon>Vertebrata</taxon>
        <taxon>Euteleostomi</taxon>
        <taxon>Actinopterygii</taxon>
        <taxon>Neopterygii</taxon>
        <taxon>Teleostei</taxon>
        <taxon>Albuliformes</taxon>
        <taxon>Albulidae</taxon>
        <taxon>Albula</taxon>
    </lineage>
</organism>
<evidence type="ECO:0000256" key="12">
    <source>
        <dbReference type="PROSITE-ProRule" id="PRU00076"/>
    </source>
</evidence>
<keyword evidence="3 12" id="KW-0245">EGF-like domain</keyword>
<dbReference type="GO" id="GO:0005886">
    <property type="term" value="C:plasma membrane"/>
    <property type="evidence" value="ECO:0007669"/>
    <property type="project" value="UniProtKB-SubCell"/>
</dbReference>
<keyword evidence="5" id="KW-0732">Signal</keyword>
<gene>
    <name evidence="17" type="ORF">JZ751_009834</name>
</gene>
<comment type="similarity">
    <text evidence="11">Belongs to the MEGF family.</text>
</comment>
<dbReference type="InterPro" id="IPR011489">
    <property type="entry name" value="EMI_domain"/>
</dbReference>
<keyword evidence="9 12" id="KW-1015">Disulfide bond</keyword>
<evidence type="ECO:0000259" key="15">
    <source>
        <dbReference type="PROSITE" id="PS50026"/>
    </source>
</evidence>
<dbReference type="SMART" id="SM00181">
    <property type="entry name" value="EGF"/>
    <property type="match status" value="6"/>
</dbReference>
<dbReference type="PANTHER" id="PTHR24052">
    <property type="entry name" value="DELTA-RELATED"/>
    <property type="match status" value="1"/>
</dbReference>
<sequence>MALLRVISAVQCGWRGTKTEEFFEKARKGVTPAAAGQGKHGPFLQEPLSAEVCSGKEGERGRVVCQPLSERMELSIKGNAILLFLGSLLGLTWPLNSGDPNVCSQWESYTTSIKESYSHPIDRVYEEPCADVWSFYKCTRHRITYKTAYRQAVKMEYRRRYQCCPGYYESNSKCVPRCTKECVHGRCQAPDRCQCEGDWHGEDCSSACDEKHWGPGCRQLCTCENGGSCNPLTGICQCRRGYNGTRCKDPCPPGTFGKGCLQQCQCGTGGTSVTSLVHGNAVLVGVPVKMEALASGEAGVPVVLDGRCGRRSRARDSSDSCDDALASFHAAGAVCTERCALGRFGLNCSQECVCHNEGQCNPETGHCQCAAGFTGISYGQDCEGVCDCANGARCYNIHGGCLCEPGFKGPHCRERMCPEGTYGLHCDQPCQCHSVHTLSCHPMKGECTCHPGWAGLYCNETCPQGYYGHGCQETCLCLNGGVCDSVTGHCQCAPGYRGAHCESHCEKGSFGKNCSQSCACTNAMACSPIDGSCYCKEGLGLLHSMLCGDMGSRMQRYLQVMELAAALQVGRGRCVTNHVRSVTASMQTAATEPADSANVYQAGLVPAVLRLVQRASGDATPPVCLTVGVACVALDTGALNARIRWYVRSPVQCDLPPVCPRLISIEEPCLVKLTPTVPRWVFKHVRWGTMGGSVPGCVDVPTTPHATTKMGPATVTQAGPGQTAPSGVRQGLTGLAAASVAFAQGHSAGLAFLGQTAPTPAPVPPTPAATPILEHACVSQDGVLTAGKEGMSVMVPMSPVERDSWGAIGGITVLVILVVLLLALLLLYRRRQKDKQSRAPTVSFSSSRVVNSQYTLPDVPHSYHHFYTNPSYHTLSQNRPPLPNVPNNQGHSVSHIKASAHPFQHKAPVTLPYPVSSCSWL</sequence>
<evidence type="ECO:0000256" key="4">
    <source>
        <dbReference type="ARBA" id="ARBA00022692"/>
    </source>
</evidence>